<evidence type="ECO:0000256" key="1">
    <source>
        <dbReference type="ARBA" id="ARBA00022729"/>
    </source>
</evidence>
<evidence type="ECO:0000259" key="5">
    <source>
        <dbReference type="PROSITE" id="PS51175"/>
    </source>
</evidence>
<dbReference type="InterPro" id="IPR006584">
    <property type="entry name" value="Cellulose-bd_IV"/>
</dbReference>
<dbReference type="InterPro" id="IPR050386">
    <property type="entry name" value="Glycosyl_hydrolase_5"/>
</dbReference>
<dbReference type="InterPro" id="IPR005084">
    <property type="entry name" value="CBM6"/>
</dbReference>
<dbReference type="GO" id="GO:0005576">
    <property type="term" value="C:extracellular region"/>
    <property type="evidence" value="ECO:0007669"/>
    <property type="project" value="TreeGrafter"/>
</dbReference>
<proteinExistence type="inferred from homology"/>
<dbReference type="Gene3D" id="3.20.20.80">
    <property type="entry name" value="Glycosidases"/>
    <property type="match status" value="1"/>
</dbReference>
<keyword evidence="7" id="KW-1185">Reference proteome</keyword>
<reference evidence="6 7" key="1">
    <citation type="submission" date="2019-01" db="EMBL/GenBank/DDBJ databases">
        <title>Lacibacter sp. strain TTM-7.</title>
        <authorList>
            <person name="Chen W.-M."/>
        </authorList>
    </citation>
    <scope>NUCLEOTIDE SEQUENCE [LARGE SCALE GENOMIC DNA]</scope>
    <source>
        <strain evidence="6 7">TTM-7</strain>
    </source>
</reference>
<dbReference type="PROSITE" id="PS51175">
    <property type="entry name" value="CBM6"/>
    <property type="match status" value="1"/>
</dbReference>
<dbReference type="SUPFAM" id="SSF49785">
    <property type="entry name" value="Galactose-binding domain-like"/>
    <property type="match status" value="1"/>
</dbReference>
<gene>
    <name evidence="6" type="ORF">ESA94_12850</name>
</gene>
<keyword evidence="3 4" id="KW-0326">Glycosidase</keyword>
<dbReference type="OrthoDB" id="9800955at2"/>
<evidence type="ECO:0000256" key="2">
    <source>
        <dbReference type="ARBA" id="ARBA00022801"/>
    </source>
</evidence>
<dbReference type="SUPFAM" id="SSF51445">
    <property type="entry name" value="(Trans)glycosidases"/>
    <property type="match status" value="1"/>
</dbReference>
<sequence>MHRINLLLFFIGLSINSNAQFLKTKADAIVNEKGEKIILRGMGLGGWMLQEGYMFRLSFLGQQYRIKEKIADVVGEEKTKLFYEQWLLNHTTKKDIDAMAAWGFNSIRLPMHFNLYTLPVDDEPVKGQHTWIEKGFAMTDSLLSWCKVNKMYLILDLHAAPGGQGNDLPISDRNPSKPSLWESEANREKTIALWKKLAERYANEPWIGGYDIINEPNWGFEDPKNDFRGTAEKKNEPLRELMIAITKAIREVDKKHIIIIEGNGFGNNYRGVLPQWDDNMVLSFHKYGNFNTDASIKNFLDLRQQYNMPLWLGESGENSNTWFTEAIGLVEKHGIGWAWWQEKKMGINNPLEIKRPEGYDRLLNYWSGKGPKPTEEEAWNTLQQLLQNVKFENNVFHPDVVDAMIRQVQSTSTIPFKKHVINKNTIIKAVDFDMGRQRFAYYDTDSARYQYTPGVNTDGNKGHTYRNDGLDIKTGNDGAYVTDIETGEWLQYTVTVSEAGRYKVSFLIATDKDSCSLSLQQDSKTIINGIALPATGDMQNFQSSSTSIISLKKGTTVFRVLAAKGGFIFSAIQFTKTK</sequence>
<dbReference type="Pfam" id="PF03422">
    <property type="entry name" value="CBM_6"/>
    <property type="match status" value="1"/>
</dbReference>
<dbReference type="InterPro" id="IPR008979">
    <property type="entry name" value="Galactose-bd-like_sf"/>
</dbReference>
<dbReference type="EMBL" id="SDHW01000003">
    <property type="protein sequence ID" value="RXK59931.1"/>
    <property type="molecule type" value="Genomic_DNA"/>
</dbReference>
<dbReference type="PANTHER" id="PTHR31297:SF13">
    <property type="entry name" value="PUTATIVE-RELATED"/>
    <property type="match status" value="1"/>
</dbReference>
<dbReference type="GO" id="GO:0009986">
    <property type="term" value="C:cell surface"/>
    <property type="evidence" value="ECO:0007669"/>
    <property type="project" value="TreeGrafter"/>
</dbReference>
<evidence type="ECO:0000313" key="6">
    <source>
        <dbReference type="EMBL" id="RXK59931.1"/>
    </source>
</evidence>
<evidence type="ECO:0000256" key="3">
    <source>
        <dbReference type="ARBA" id="ARBA00023295"/>
    </source>
</evidence>
<dbReference type="GO" id="GO:0009251">
    <property type="term" value="P:glucan catabolic process"/>
    <property type="evidence" value="ECO:0007669"/>
    <property type="project" value="TreeGrafter"/>
</dbReference>
<dbReference type="InterPro" id="IPR017853">
    <property type="entry name" value="GH"/>
</dbReference>
<comment type="similarity">
    <text evidence="4">Belongs to the glycosyl hydrolase 5 (cellulase A) family.</text>
</comment>
<dbReference type="Pfam" id="PF00150">
    <property type="entry name" value="Cellulase"/>
    <property type="match status" value="1"/>
</dbReference>
<comment type="caution">
    <text evidence="6">The sequence shown here is derived from an EMBL/GenBank/DDBJ whole genome shotgun (WGS) entry which is preliminary data.</text>
</comment>
<keyword evidence="2 4" id="KW-0378">Hydrolase</keyword>
<dbReference type="GO" id="GO:0008422">
    <property type="term" value="F:beta-glucosidase activity"/>
    <property type="evidence" value="ECO:0007669"/>
    <property type="project" value="TreeGrafter"/>
</dbReference>
<evidence type="ECO:0000313" key="7">
    <source>
        <dbReference type="Proteomes" id="UP000290204"/>
    </source>
</evidence>
<dbReference type="GO" id="GO:0030246">
    <property type="term" value="F:carbohydrate binding"/>
    <property type="evidence" value="ECO:0007669"/>
    <property type="project" value="InterPro"/>
</dbReference>
<accession>A0A4Q1CIE4</accession>
<dbReference type="SMART" id="SM00606">
    <property type="entry name" value="CBD_IV"/>
    <property type="match status" value="1"/>
</dbReference>
<dbReference type="CDD" id="cd04080">
    <property type="entry name" value="CBM6_cellulase-like"/>
    <property type="match status" value="1"/>
</dbReference>
<dbReference type="AlphaFoldDB" id="A0A4Q1CIE4"/>
<organism evidence="6 7">
    <name type="scientific">Lacibacter luteus</name>
    <dbReference type="NCBI Taxonomy" id="2508719"/>
    <lineage>
        <taxon>Bacteria</taxon>
        <taxon>Pseudomonadati</taxon>
        <taxon>Bacteroidota</taxon>
        <taxon>Chitinophagia</taxon>
        <taxon>Chitinophagales</taxon>
        <taxon>Chitinophagaceae</taxon>
        <taxon>Lacibacter</taxon>
    </lineage>
</organism>
<dbReference type="Proteomes" id="UP000290204">
    <property type="component" value="Unassembled WGS sequence"/>
</dbReference>
<dbReference type="PANTHER" id="PTHR31297">
    <property type="entry name" value="GLUCAN ENDO-1,6-BETA-GLUCOSIDASE B"/>
    <property type="match status" value="1"/>
</dbReference>
<feature type="domain" description="CBM6" evidence="5">
    <location>
        <begin position="447"/>
        <end position="575"/>
    </location>
</feature>
<name>A0A4Q1CIE4_9BACT</name>
<keyword evidence="1" id="KW-0732">Signal</keyword>
<dbReference type="RefSeq" id="WP_129131305.1">
    <property type="nucleotide sequence ID" value="NZ_SDHW01000003.1"/>
</dbReference>
<dbReference type="InterPro" id="IPR001547">
    <property type="entry name" value="Glyco_hydro_5"/>
</dbReference>
<dbReference type="Gene3D" id="2.60.120.260">
    <property type="entry name" value="Galactose-binding domain-like"/>
    <property type="match status" value="1"/>
</dbReference>
<protein>
    <submittedName>
        <fullName evidence="6">Carbohydrate-binding protein</fullName>
    </submittedName>
</protein>
<evidence type="ECO:0000256" key="4">
    <source>
        <dbReference type="RuleBase" id="RU361153"/>
    </source>
</evidence>